<evidence type="ECO:0000259" key="5">
    <source>
        <dbReference type="Pfam" id="PF26091"/>
    </source>
</evidence>
<evidence type="ECO:0000256" key="2">
    <source>
        <dbReference type="ARBA" id="ARBA00023054"/>
    </source>
</evidence>
<evidence type="ECO:0000256" key="1">
    <source>
        <dbReference type="ARBA" id="ARBA00005305"/>
    </source>
</evidence>
<feature type="transmembrane region" description="Helical" evidence="4">
    <location>
        <begin position="222"/>
        <end position="247"/>
    </location>
</feature>
<keyword evidence="4" id="KW-0812">Transmembrane</keyword>
<reference evidence="7" key="1">
    <citation type="journal article" date="2018" name="Nat. Microbiol.">
        <title>Leveraging single-cell genomics to expand the fungal tree of life.</title>
        <authorList>
            <person name="Ahrendt S.R."/>
            <person name="Quandt C.A."/>
            <person name="Ciobanu D."/>
            <person name="Clum A."/>
            <person name="Salamov A."/>
            <person name="Andreopoulos B."/>
            <person name="Cheng J.F."/>
            <person name="Woyke T."/>
            <person name="Pelin A."/>
            <person name="Henrissat B."/>
            <person name="Reynolds N.K."/>
            <person name="Benny G.L."/>
            <person name="Smith M.E."/>
            <person name="James T.Y."/>
            <person name="Grigoriev I.V."/>
        </authorList>
    </citation>
    <scope>NUCLEOTIDE SEQUENCE [LARGE SCALE GENOMIC DNA]</scope>
    <source>
        <strain evidence="7">RSA 1356</strain>
    </source>
</reference>
<evidence type="ECO:0000256" key="4">
    <source>
        <dbReference type="SAM" id="Phobius"/>
    </source>
</evidence>
<feature type="coiled-coil region" evidence="3">
    <location>
        <begin position="172"/>
        <end position="214"/>
    </location>
</feature>
<evidence type="ECO:0000256" key="3">
    <source>
        <dbReference type="SAM" id="Coils"/>
    </source>
</evidence>
<proteinExistence type="inferred from homology"/>
<dbReference type="Proteomes" id="UP000271241">
    <property type="component" value="Unassembled WGS sequence"/>
</dbReference>
<dbReference type="AlphaFoldDB" id="A0A4P9XKQ5"/>
<comment type="similarity">
    <text evidence="1">Belongs to the CCDC43 family.</text>
</comment>
<gene>
    <name evidence="6" type="ORF">THASP1DRAFT_25583</name>
</gene>
<organism evidence="6 7">
    <name type="scientific">Thamnocephalis sphaerospora</name>
    <dbReference type="NCBI Taxonomy" id="78915"/>
    <lineage>
        <taxon>Eukaryota</taxon>
        <taxon>Fungi</taxon>
        <taxon>Fungi incertae sedis</taxon>
        <taxon>Zoopagomycota</taxon>
        <taxon>Zoopagomycotina</taxon>
        <taxon>Zoopagomycetes</taxon>
        <taxon>Zoopagales</taxon>
        <taxon>Sigmoideomycetaceae</taxon>
        <taxon>Thamnocephalis</taxon>
    </lineage>
</organism>
<feature type="transmembrane region" description="Helical" evidence="4">
    <location>
        <begin position="253"/>
        <end position="278"/>
    </location>
</feature>
<feature type="domain" description="CCDC43 PWI-like" evidence="5">
    <location>
        <begin position="2"/>
        <end position="68"/>
    </location>
</feature>
<dbReference type="Pfam" id="PF26091">
    <property type="entry name" value="PWI_CCDC43"/>
    <property type="match status" value="1"/>
</dbReference>
<feature type="transmembrane region" description="Helical" evidence="4">
    <location>
        <begin position="290"/>
        <end position="313"/>
    </location>
</feature>
<dbReference type="PANTHER" id="PTHR31684:SF2">
    <property type="entry name" value="COILED-COIL DOMAIN-CONTAINING PROTEIN 43"/>
    <property type="match status" value="1"/>
</dbReference>
<sequence>MDTFVAQQLAGLGVDDEMVCEYVARLVEDDDLEEDERREAIVDYLSATTEASVDSAVDAIFVEWKRHAGQAQEQAAAVKQQEQLAAREREKRELMADMRTADDGEDPVNIVKEMTREERERRERLLARYGFDLDEIVETADGETEIVYKDRTESNGGGDDQLAANRNRAIIADKERAQRDNLRQEHQKKVERDRELLEKQRLDKEKEKRRTQKRIRGQVNVVWHRIGVEVGLVMVLVVVVVVVVAAVVVVAGLFLYVAILTLGVVILAILQFAGALATRTLAETLHFIRCVFLGTCIILFLADCLFLAILSAATRLATVAK</sequence>
<keyword evidence="7" id="KW-1185">Reference proteome</keyword>
<dbReference type="STRING" id="78915.A0A4P9XKQ5"/>
<evidence type="ECO:0000313" key="6">
    <source>
        <dbReference type="EMBL" id="RKP06021.1"/>
    </source>
</evidence>
<dbReference type="InterPro" id="IPR058771">
    <property type="entry name" value="PWI_CCDC43"/>
</dbReference>
<protein>
    <recommendedName>
        <fullName evidence="5">CCDC43 PWI-like domain-containing protein</fullName>
    </recommendedName>
</protein>
<name>A0A4P9XKQ5_9FUNG</name>
<dbReference type="EMBL" id="KZ992973">
    <property type="protein sequence ID" value="RKP06021.1"/>
    <property type="molecule type" value="Genomic_DNA"/>
</dbReference>
<keyword evidence="4" id="KW-1133">Transmembrane helix</keyword>
<dbReference type="PANTHER" id="PTHR31684">
    <property type="entry name" value="COILED-COIL DOMAIN-CONTAINING PROTEIN 43"/>
    <property type="match status" value="1"/>
</dbReference>
<dbReference type="InterPro" id="IPR037666">
    <property type="entry name" value="CCDC43"/>
</dbReference>
<accession>A0A4P9XKQ5</accession>
<evidence type="ECO:0000313" key="7">
    <source>
        <dbReference type="Proteomes" id="UP000271241"/>
    </source>
</evidence>
<keyword evidence="2 3" id="KW-0175">Coiled coil</keyword>
<keyword evidence="4" id="KW-0472">Membrane</keyword>
<dbReference type="OrthoDB" id="18679at2759"/>